<keyword evidence="3" id="KW-1185">Reference proteome</keyword>
<comment type="caution">
    <text evidence="2">The sequence shown here is derived from an EMBL/GenBank/DDBJ whole genome shotgun (WGS) entry which is preliminary data.</text>
</comment>
<dbReference type="Proteomes" id="UP000004221">
    <property type="component" value="Unassembled WGS sequence"/>
</dbReference>
<dbReference type="AlphaFoldDB" id="I4ECV0"/>
<name>I4ECV0_9BACT</name>
<feature type="region of interest" description="Disordered" evidence="1">
    <location>
        <begin position="1"/>
        <end position="32"/>
    </location>
</feature>
<feature type="compositionally biased region" description="Basic and acidic residues" evidence="1">
    <location>
        <begin position="15"/>
        <end position="28"/>
    </location>
</feature>
<sequence>MGTRALTWLPKRGKPPTERHDGGERALDEAGAVPSLVLTRSGSEGWWKIPHSQRRAHPWQPLKGV</sequence>
<evidence type="ECO:0000313" key="3">
    <source>
        <dbReference type="Proteomes" id="UP000004221"/>
    </source>
</evidence>
<protein>
    <submittedName>
        <fullName evidence="2">Uncharacterized protein</fullName>
    </submittedName>
</protein>
<organism evidence="2 3">
    <name type="scientific">Nitrolancea hollandica Lb</name>
    <dbReference type="NCBI Taxonomy" id="1129897"/>
    <lineage>
        <taxon>Bacteria</taxon>
        <taxon>Pseudomonadati</taxon>
        <taxon>Thermomicrobiota</taxon>
        <taxon>Thermomicrobia</taxon>
        <taxon>Sphaerobacterales</taxon>
        <taxon>Sphaerobacterineae</taxon>
        <taxon>Sphaerobacteraceae</taxon>
        <taxon>Nitrolancea</taxon>
    </lineage>
</organism>
<accession>I4ECV0</accession>
<evidence type="ECO:0000256" key="1">
    <source>
        <dbReference type="SAM" id="MobiDB-lite"/>
    </source>
</evidence>
<gene>
    <name evidence="2" type="ORF">NITHO_1240004</name>
</gene>
<dbReference type="EMBL" id="CAGS01000029">
    <property type="protein sequence ID" value="CCF82512.1"/>
    <property type="molecule type" value="Genomic_DNA"/>
</dbReference>
<proteinExistence type="predicted"/>
<reference evidence="2 3" key="1">
    <citation type="journal article" date="2012" name="ISME J.">
        <title>Nitrification expanded: discovery, physiology and genomics of a nitrite-oxidizing bacterium from the phylum Chloroflexi.</title>
        <authorList>
            <person name="Sorokin D.Y."/>
            <person name="Lucker S."/>
            <person name="Vejmelkova D."/>
            <person name="Kostrikina N.A."/>
            <person name="Kleerebezem R."/>
            <person name="Rijpstra W.I."/>
            <person name="Damste J.S."/>
            <person name="Le Paslier D."/>
            <person name="Muyzer G."/>
            <person name="Wagner M."/>
            <person name="van Loosdrecht M.C."/>
            <person name="Daims H."/>
        </authorList>
    </citation>
    <scope>NUCLEOTIDE SEQUENCE [LARGE SCALE GENOMIC DNA]</scope>
    <source>
        <strain evidence="3">none</strain>
    </source>
</reference>
<evidence type="ECO:0000313" key="2">
    <source>
        <dbReference type="EMBL" id="CCF82512.1"/>
    </source>
</evidence>